<evidence type="ECO:0000256" key="6">
    <source>
        <dbReference type="ARBA" id="ARBA00023136"/>
    </source>
</evidence>
<evidence type="ECO:0000259" key="11">
    <source>
        <dbReference type="Pfam" id="PF07715"/>
    </source>
</evidence>
<keyword evidence="4" id="KW-0812">Transmembrane</keyword>
<dbReference type="SUPFAM" id="SSF49478">
    <property type="entry name" value="Cna protein B-type domain"/>
    <property type="match status" value="1"/>
</dbReference>
<dbReference type="PATRIC" id="fig|1195246.3.peg.1962"/>
<protein>
    <submittedName>
        <fullName evidence="12">TonB-dependent outer membrane receptor</fullName>
    </submittedName>
</protein>
<comment type="similarity">
    <text evidence="8">Belongs to the TonB-dependent receptor family.</text>
</comment>
<feature type="domain" description="TonB-dependent receptor plug" evidence="11">
    <location>
        <begin position="121"/>
        <end position="219"/>
    </location>
</feature>
<feature type="domain" description="TonB-dependent receptor-like beta-barrel" evidence="10">
    <location>
        <begin position="332"/>
        <end position="942"/>
    </location>
</feature>
<evidence type="ECO:0000256" key="4">
    <source>
        <dbReference type="ARBA" id="ARBA00022692"/>
    </source>
</evidence>
<organism evidence="12 13">
    <name type="scientific">Alishewanella agri BL06</name>
    <dbReference type="NCBI Taxonomy" id="1195246"/>
    <lineage>
        <taxon>Bacteria</taxon>
        <taxon>Pseudomonadati</taxon>
        <taxon>Pseudomonadota</taxon>
        <taxon>Gammaproteobacteria</taxon>
        <taxon>Alteromonadales</taxon>
        <taxon>Alteromonadaceae</taxon>
        <taxon>Alishewanella</taxon>
    </lineage>
</organism>
<proteinExistence type="inferred from homology"/>
<dbReference type="InterPro" id="IPR037066">
    <property type="entry name" value="Plug_dom_sf"/>
</dbReference>
<dbReference type="InterPro" id="IPR036942">
    <property type="entry name" value="Beta-barrel_TonB_sf"/>
</dbReference>
<dbReference type="InterPro" id="IPR039426">
    <property type="entry name" value="TonB-dep_rcpt-like"/>
</dbReference>
<evidence type="ECO:0000256" key="3">
    <source>
        <dbReference type="ARBA" id="ARBA00022452"/>
    </source>
</evidence>
<evidence type="ECO:0000313" key="12">
    <source>
        <dbReference type="EMBL" id="EIW88527.1"/>
    </source>
</evidence>
<comment type="caution">
    <text evidence="12">The sequence shown here is derived from an EMBL/GenBank/DDBJ whole genome shotgun (WGS) entry which is preliminary data.</text>
</comment>
<evidence type="ECO:0000256" key="8">
    <source>
        <dbReference type="RuleBase" id="RU003357"/>
    </source>
</evidence>
<dbReference type="Gene3D" id="2.40.170.20">
    <property type="entry name" value="TonB-dependent receptor, beta-barrel domain"/>
    <property type="match status" value="1"/>
</dbReference>
<dbReference type="eggNOG" id="COG4771">
    <property type="taxonomic scope" value="Bacteria"/>
</dbReference>
<keyword evidence="9" id="KW-0732">Signal</keyword>
<dbReference type="PANTHER" id="PTHR30069:SF46">
    <property type="entry name" value="OAR PROTEIN"/>
    <property type="match status" value="1"/>
</dbReference>
<comment type="subcellular location">
    <subcellularLocation>
        <location evidence="1">Cell outer membrane</location>
        <topology evidence="1">Multi-pass membrane protein</topology>
    </subcellularLocation>
</comment>
<dbReference type="InterPro" id="IPR000531">
    <property type="entry name" value="Beta-barrel_TonB"/>
</dbReference>
<evidence type="ECO:0000259" key="10">
    <source>
        <dbReference type="Pfam" id="PF00593"/>
    </source>
</evidence>
<gene>
    <name evidence="12" type="ORF">AGRI_09946</name>
</gene>
<sequence length="988" mass="108917">MKAKRTAVLKYTAVAVLLALSHPEARADLSVGSVYGQAPTGSTITIRNLDTGLKRELTADAQGRFVFSQLPTGRYQLIANGKTLELNVVIGTGTPVDLNQTQPERIAVVGNRISRIDTSSVESSTVFSAEQLASLPIGRDVSDVALLAPGTVRGDSGFGKLASFGGASVAENGYYINGFDVTNARTFLSYARLPFDAIGEQEVKTGGFGAEYGRALGGVINIATKKGTNDWQFDTTAVWTPSALSASGKDVVSRTGIAGDYGYYSAYRSADQSNQVSVSVGGGGALIQDKLFIYGLVEGKRDTTDIYSVDRSSTSRNTSPNYLAKLDWYITDNHIVEFTGISNKEETDYQLFLNPDDQYYTGRHGNPRTAFTQHDGGTILIGKYTGHLTDNFSVGLLYGKLDQDSAYVTPDPLPGDECPLVDIYDQDTDDVIDVGCWNNINVRTLDFGPDNDQRTAFRINAEWRLNNHTIRFGFDDETFRSRIAGAEYSGGVFYRLYTPVDFADRWNGVNIEPGAHVVRKRTRTSPSGKYEVKNRAFYLEDSVYLTDNLMVYAGLRNESFDNLNADGQSFVDASDMLAPRLGLVWDVNGDATAKFYANAGRYFIPIAANTNVRASNWQYVTTEYYLYNGEVDPVTRAPVQLGQKLGSTLTSGRNTSPDPATVASADLEPMLQDELIVGYQRELNADWSAGVSLILREVKNGVDDYCGRQAFIDFAADQGYADFDPDTLSTCIILNPGRDLQMDMDLAGDGNLQRVTVPNSYLQLEEYKRTYKALEFSVERAKTDGWYARLSYVLAKSSGNSEGLVNSWLESESPGLTNDFDHKVYVDGTDGDLSNDRRHTLKLFGGYDITEQLELNANLLVQSGRPVSCFGYAPFSVDDPEYEVFERYAASTLYCRNANGVQELTNRGQFGRTPWTFTVDIGVNYHPGWLPGLTLQASIFNLLNTQQVTEYDEKGDLTLEDSGQNPNFLNDLNFQTPRSVRLTARYSF</sequence>
<dbReference type="GO" id="GO:0015344">
    <property type="term" value="F:siderophore uptake transmembrane transporter activity"/>
    <property type="evidence" value="ECO:0007669"/>
    <property type="project" value="TreeGrafter"/>
</dbReference>
<dbReference type="SUPFAM" id="SSF56935">
    <property type="entry name" value="Porins"/>
    <property type="match status" value="1"/>
</dbReference>
<dbReference type="Gene3D" id="2.170.130.10">
    <property type="entry name" value="TonB-dependent receptor, plug domain"/>
    <property type="match status" value="1"/>
</dbReference>
<dbReference type="Pfam" id="PF00593">
    <property type="entry name" value="TonB_dep_Rec_b-barrel"/>
    <property type="match status" value="1"/>
</dbReference>
<keyword evidence="13" id="KW-1185">Reference proteome</keyword>
<feature type="chain" id="PRO_5003722878" evidence="9">
    <location>
        <begin position="28"/>
        <end position="988"/>
    </location>
</feature>
<evidence type="ECO:0000313" key="13">
    <source>
        <dbReference type="Proteomes" id="UP000035062"/>
    </source>
</evidence>
<dbReference type="PANTHER" id="PTHR30069">
    <property type="entry name" value="TONB-DEPENDENT OUTER MEMBRANE RECEPTOR"/>
    <property type="match status" value="1"/>
</dbReference>
<accession>I9P0U9</accession>
<feature type="signal peptide" evidence="9">
    <location>
        <begin position="1"/>
        <end position="27"/>
    </location>
</feature>
<dbReference type="Pfam" id="PF07715">
    <property type="entry name" value="Plug"/>
    <property type="match status" value="1"/>
</dbReference>
<dbReference type="Proteomes" id="UP000035062">
    <property type="component" value="Unassembled WGS sequence"/>
</dbReference>
<keyword evidence="7" id="KW-0998">Cell outer membrane</keyword>
<dbReference type="EMBL" id="AKKU01000017">
    <property type="protein sequence ID" value="EIW88527.1"/>
    <property type="molecule type" value="Genomic_DNA"/>
</dbReference>
<name>I9P0U9_9ALTE</name>
<evidence type="ECO:0000256" key="2">
    <source>
        <dbReference type="ARBA" id="ARBA00022448"/>
    </source>
</evidence>
<dbReference type="GO" id="GO:0044718">
    <property type="term" value="P:siderophore transmembrane transport"/>
    <property type="evidence" value="ECO:0007669"/>
    <property type="project" value="TreeGrafter"/>
</dbReference>
<evidence type="ECO:0000256" key="9">
    <source>
        <dbReference type="SAM" id="SignalP"/>
    </source>
</evidence>
<keyword evidence="2" id="KW-0813">Transport</keyword>
<evidence type="ECO:0000256" key="1">
    <source>
        <dbReference type="ARBA" id="ARBA00004571"/>
    </source>
</evidence>
<dbReference type="InterPro" id="IPR012910">
    <property type="entry name" value="Plug_dom"/>
</dbReference>
<dbReference type="GO" id="GO:0009279">
    <property type="term" value="C:cell outer membrane"/>
    <property type="evidence" value="ECO:0007669"/>
    <property type="project" value="UniProtKB-SubCell"/>
</dbReference>
<keyword evidence="5 8" id="KW-0798">TonB box</keyword>
<evidence type="ECO:0000256" key="5">
    <source>
        <dbReference type="ARBA" id="ARBA00023077"/>
    </source>
</evidence>
<keyword evidence="12" id="KW-0675">Receptor</keyword>
<dbReference type="RefSeq" id="WP_008984831.1">
    <property type="nucleotide sequence ID" value="NZ_AKKU01000017.1"/>
</dbReference>
<dbReference type="AlphaFoldDB" id="I9P0U9"/>
<evidence type="ECO:0000256" key="7">
    <source>
        <dbReference type="ARBA" id="ARBA00023237"/>
    </source>
</evidence>
<dbReference type="STRING" id="1195246.AGRI_09946"/>
<keyword evidence="6 8" id="KW-0472">Membrane</keyword>
<reference evidence="12 13" key="1">
    <citation type="journal article" date="2012" name="J. Bacteriol.">
        <title>Genome Sequence of Pectin-Degrading Alishewanella agri, Isolated from Landfill Soil.</title>
        <authorList>
            <person name="Kim J."/>
            <person name="Jung J."/>
            <person name="Sung J.S."/>
            <person name="Chun J."/>
            <person name="Park W."/>
        </authorList>
    </citation>
    <scope>NUCLEOTIDE SEQUENCE [LARGE SCALE GENOMIC DNA]</scope>
    <source>
        <strain evidence="12 13">BL06</strain>
    </source>
</reference>
<keyword evidence="3" id="KW-1134">Transmembrane beta strand</keyword>